<dbReference type="Pfam" id="PF00583">
    <property type="entry name" value="Acetyltransf_1"/>
    <property type="match status" value="1"/>
</dbReference>
<dbReference type="SUPFAM" id="SSF55729">
    <property type="entry name" value="Acyl-CoA N-acyltransferases (Nat)"/>
    <property type="match status" value="1"/>
</dbReference>
<accession>A0A8T4IFX1</accession>
<sequence length="181" mass="19553">MLARAFADDPAFKYIFPNAADRAKRLPRLFSLMIEDDAGAGLQLVTPGIEAATLWRGPGHAATGTFALLRQAIPLLHALGFATARALRVANAIEAHFPGQPFWYLHIAGCAPEKQGRGFGGAVIRAGLERAAGRLPAYLETATESNLGLYQRFGFAVTDEWRVGTDGPRFWSMLRAKDDGG</sequence>
<gene>
    <name evidence="2" type="ORF">J7S20_05550</name>
</gene>
<organism evidence="2 3">
    <name type="scientific">Stakelama marina</name>
    <dbReference type="NCBI Taxonomy" id="2826939"/>
    <lineage>
        <taxon>Bacteria</taxon>
        <taxon>Pseudomonadati</taxon>
        <taxon>Pseudomonadota</taxon>
        <taxon>Alphaproteobacteria</taxon>
        <taxon>Sphingomonadales</taxon>
        <taxon>Sphingomonadaceae</taxon>
        <taxon>Stakelama</taxon>
    </lineage>
</organism>
<dbReference type="AlphaFoldDB" id="A0A8T4IFX1"/>
<name>A0A8T4IFX1_9SPHN</name>
<dbReference type="Proteomes" id="UP000676996">
    <property type="component" value="Unassembled WGS sequence"/>
</dbReference>
<evidence type="ECO:0000259" key="1">
    <source>
        <dbReference type="PROSITE" id="PS51186"/>
    </source>
</evidence>
<comment type="caution">
    <text evidence="2">The sequence shown here is derived from an EMBL/GenBank/DDBJ whole genome shotgun (WGS) entry which is preliminary data.</text>
</comment>
<dbReference type="InterPro" id="IPR016181">
    <property type="entry name" value="Acyl_CoA_acyltransferase"/>
</dbReference>
<evidence type="ECO:0000313" key="3">
    <source>
        <dbReference type="Proteomes" id="UP000676996"/>
    </source>
</evidence>
<keyword evidence="3" id="KW-1185">Reference proteome</keyword>
<dbReference type="InterPro" id="IPR000182">
    <property type="entry name" value="GNAT_dom"/>
</dbReference>
<feature type="domain" description="N-acetyltransferase" evidence="1">
    <location>
        <begin position="28"/>
        <end position="178"/>
    </location>
</feature>
<dbReference type="GO" id="GO:0016747">
    <property type="term" value="F:acyltransferase activity, transferring groups other than amino-acyl groups"/>
    <property type="evidence" value="ECO:0007669"/>
    <property type="project" value="InterPro"/>
</dbReference>
<reference evidence="2" key="1">
    <citation type="submission" date="2021-04" db="EMBL/GenBank/DDBJ databases">
        <title>Ouciella asimina sp. nov., isolated from the surface seawater in the hydrothermal field of Okinawa Trough.</title>
        <authorList>
            <person name="Shuang W."/>
        </authorList>
    </citation>
    <scope>NUCLEOTIDE SEQUENCE</scope>
    <source>
        <strain evidence="2">LXI357</strain>
    </source>
</reference>
<dbReference type="PANTHER" id="PTHR42791:SF1">
    <property type="entry name" value="N-ACETYLTRANSFERASE DOMAIN-CONTAINING PROTEIN"/>
    <property type="match status" value="1"/>
</dbReference>
<proteinExistence type="predicted"/>
<dbReference type="PROSITE" id="PS51186">
    <property type="entry name" value="GNAT"/>
    <property type="match status" value="1"/>
</dbReference>
<dbReference type="PANTHER" id="PTHR42791">
    <property type="entry name" value="GNAT FAMILY ACETYLTRANSFERASE"/>
    <property type="match status" value="1"/>
</dbReference>
<evidence type="ECO:0000313" key="2">
    <source>
        <dbReference type="EMBL" id="MBR0551965.1"/>
    </source>
</evidence>
<dbReference type="InterPro" id="IPR052523">
    <property type="entry name" value="Trichothecene_AcTrans"/>
</dbReference>
<dbReference type="EMBL" id="JAGRQC010000001">
    <property type="protein sequence ID" value="MBR0551965.1"/>
    <property type="molecule type" value="Genomic_DNA"/>
</dbReference>
<dbReference type="Gene3D" id="3.40.630.30">
    <property type="match status" value="1"/>
</dbReference>
<protein>
    <submittedName>
        <fullName evidence="2">GNAT family N-acetyltransferase</fullName>
    </submittedName>
</protein>